<comment type="caution">
    <text evidence="2">The sequence shown here is derived from an EMBL/GenBank/DDBJ whole genome shotgun (WGS) entry which is preliminary data.</text>
</comment>
<feature type="domain" description="DUF4817" evidence="1">
    <location>
        <begin position="2"/>
        <end position="56"/>
    </location>
</feature>
<proteinExistence type="predicted"/>
<dbReference type="AlphaFoldDB" id="A0A816RRU6"/>
<evidence type="ECO:0000259" key="1">
    <source>
        <dbReference type="Pfam" id="PF16087"/>
    </source>
</evidence>
<evidence type="ECO:0000313" key="4">
    <source>
        <dbReference type="Proteomes" id="UP000663824"/>
    </source>
</evidence>
<name>A0A816RRU6_9BILA</name>
<dbReference type="PANTHER" id="PTHR47326:SF1">
    <property type="entry name" value="HTH PSQ-TYPE DOMAIN-CONTAINING PROTEIN"/>
    <property type="match status" value="1"/>
</dbReference>
<dbReference type="InterPro" id="IPR032135">
    <property type="entry name" value="DUF4817"/>
</dbReference>
<accession>A0A816RRU6</accession>
<dbReference type="PANTHER" id="PTHR47326">
    <property type="entry name" value="TRANSPOSABLE ELEMENT TC3 TRANSPOSASE-LIKE PROTEIN"/>
    <property type="match status" value="1"/>
</dbReference>
<dbReference type="EMBL" id="CAJNRE010009030">
    <property type="protein sequence ID" value="CAF2078770.1"/>
    <property type="molecule type" value="Genomic_DNA"/>
</dbReference>
<dbReference type="Proteomes" id="UP000663824">
    <property type="component" value="Unassembled WGS sequence"/>
</dbReference>
<evidence type="ECO:0000313" key="3">
    <source>
        <dbReference type="EMBL" id="CAF4776409.1"/>
    </source>
</evidence>
<dbReference type="Pfam" id="PF16087">
    <property type="entry name" value="DUF4817"/>
    <property type="match status" value="1"/>
</dbReference>
<gene>
    <name evidence="2" type="ORF">MBJ925_LOCUS18109</name>
    <name evidence="3" type="ORF">SMN809_LOCUS46152</name>
</gene>
<dbReference type="EMBL" id="CAJOBI010142968">
    <property type="protein sequence ID" value="CAF4776409.1"/>
    <property type="molecule type" value="Genomic_DNA"/>
</dbReference>
<protein>
    <recommendedName>
        <fullName evidence="1">DUF4817 domain-containing protein</fullName>
    </recommendedName>
</protein>
<reference evidence="2" key="1">
    <citation type="submission" date="2021-02" db="EMBL/GenBank/DDBJ databases">
        <authorList>
            <person name="Nowell W R."/>
        </authorList>
    </citation>
    <scope>NUCLEOTIDE SEQUENCE</scope>
</reference>
<dbReference type="Proteomes" id="UP000676336">
    <property type="component" value="Unassembled WGS sequence"/>
</dbReference>
<evidence type="ECO:0000313" key="2">
    <source>
        <dbReference type="EMBL" id="CAF2078770.1"/>
    </source>
</evidence>
<sequence length="135" mass="15923">MTKEQRIFILKFWWESGRTLRTLNTIFRSEFPGEKIPTRQAIYLLVKNFEETGSVEDASRSIRPTTVRTVENIQLVSQTILPNPYVSQRRAALELNISRASLRRLMKDLNLKPYKPRLLQALNEDDPDRRLEFCE</sequence>
<organism evidence="2 4">
    <name type="scientific">Rotaria magnacalcarata</name>
    <dbReference type="NCBI Taxonomy" id="392030"/>
    <lineage>
        <taxon>Eukaryota</taxon>
        <taxon>Metazoa</taxon>
        <taxon>Spiralia</taxon>
        <taxon>Gnathifera</taxon>
        <taxon>Rotifera</taxon>
        <taxon>Eurotatoria</taxon>
        <taxon>Bdelloidea</taxon>
        <taxon>Philodinida</taxon>
        <taxon>Philodinidae</taxon>
        <taxon>Rotaria</taxon>
    </lineage>
</organism>